<proteinExistence type="predicted"/>
<evidence type="ECO:0000313" key="1">
    <source>
        <dbReference type="EMBL" id="SCZ48315.1"/>
    </source>
</evidence>
<protein>
    <submittedName>
        <fullName evidence="1">Uncharacterized protein</fullName>
    </submittedName>
</protein>
<accession>A0A1G5PFJ8</accession>
<organism evidence="1 2">
    <name type="scientific">Pseudomonas oryzihabitans</name>
    <dbReference type="NCBI Taxonomy" id="47885"/>
    <lineage>
        <taxon>Bacteria</taxon>
        <taxon>Pseudomonadati</taxon>
        <taxon>Pseudomonadota</taxon>
        <taxon>Gammaproteobacteria</taxon>
        <taxon>Pseudomonadales</taxon>
        <taxon>Pseudomonadaceae</taxon>
        <taxon>Pseudomonas</taxon>
    </lineage>
</organism>
<comment type="caution">
    <text evidence="1">The sequence shown here is derived from an EMBL/GenBank/DDBJ whole genome shotgun (WGS) entry which is preliminary data.</text>
</comment>
<sequence>MVTREDAERECRKHTLDPSEMFAELGDHPEYKACDVLIWLGY</sequence>
<evidence type="ECO:0000313" key="2">
    <source>
        <dbReference type="Proteomes" id="UP000183046"/>
    </source>
</evidence>
<dbReference type="EMBL" id="FMWB01000022">
    <property type="protein sequence ID" value="SCZ48315.1"/>
    <property type="molecule type" value="Genomic_DNA"/>
</dbReference>
<reference evidence="2" key="1">
    <citation type="submission" date="2016-10" db="EMBL/GenBank/DDBJ databases">
        <authorList>
            <person name="de Groot N.N."/>
        </authorList>
    </citation>
    <scope>NUCLEOTIDE SEQUENCE [LARGE SCALE GENOMIC DNA]</scope>
    <source>
        <strain evidence="2">DSM 15758</strain>
    </source>
</reference>
<dbReference type="Proteomes" id="UP000183046">
    <property type="component" value="Unassembled WGS sequence"/>
</dbReference>
<gene>
    <name evidence="1" type="ORF">SAMN05216279_12266</name>
</gene>
<name>A0A1G5PFJ8_9PSED</name>
<dbReference type="AlphaFoldDB" id="A0A1G5PFJ8"/>